<dbReference type="SUPFAM" id="SSF52540">
    <property type="entry name" value="P-loop containing nucleoside triphosphate hydrolases"/>
    <property type="match status" value="1"/>
</dbReference>
<protein>
    <submittedName>
        <fullName evidence="4">Daunorubicin/doxorubicin resistance ATP-binding protein DrrA</fullName>
        <ecNumber evidence="4">3.6.3.-</ecNumber>
    </submittedName>
</protein>
<keyword evidence="4" id="KW-0378">Hydrolase</keyword>
<dbReference type="EC" id="3.6.3.-" evidence="4"/>
<comment type="caution">
    <text evidence="4">The sequence shown here is derived from an EMBL/GenBank/DDBJ whole genome shotgun (WGS) entry which is preliminary data.</text>
</comment>
<dbReference type="PROSITE" id="PS50893">
    <property type="entry name" value="ABC_TRANSPORTER_2"/>
    <property type="match status" value="1"/>
</dbReference>
<dbReference type="RefSeq" id="WP_235990602.1">
    <property type="nucleotide sequence ID" value="NZ_JABRWO010000010.1"/>
</dbReference>
<gene>
    <name evidence="4" type="primary">drrA_1</name>
    <name evidence="4" type="ORF">HOV93_37550</name>
</gene>
<feature type="domain" description="ABC transporter" evidence="3">
    <location>
        <begin position="7"/>
        <end position="237"/>
    </location>
</feature>
<keyword evidence="2 4" id="KW-0067">ATP-binding</keyword>
<accession>A0A7V8V7U4</accession>
<evidence type="ECO:0000313" key="5">
    <source>
        <dbReference type="Proteomes" id="UP000551616"/>
    </source>
</evidence>
<dbReference type="PANTHER" id="PTHR43582:SF5">
    <property type="entry name" value="ABC TRANSPORTER"/>
    <property type="match status" value="1"/>
</dbReference>
<evidence type="ECO:0000256" key="2">
    <source>
        <dbReference type="ARBA" id="ARBA00022840"/>
    </source>
</evidence>
<sequence>MISPRAVSIENVSHFYGKRQALAEVTLSINPGEIFVFLGPNGGGKSTLFRLLSTLMPLAHGDISILGRAVRTHQHQVRQQIGVVFQMPSLDKKLTVLENIHQQAALYGITGSVLKERTTLLLEKLELEDRKSDIVEDLSGGLRRRVELAKGMLHSPKVLLLDEPSTGLDPAARQAMWRYLEFLRSDQGVTVILTSHLLEEAEKADRIAILDQGKLVALDTPDALKDQIGGDTITIRSRHPQALIQKLHDELGLHATEVSELVRLETEDGPATIRSIMHTASDLVDAITLAKPSLEDVFIGMTGRQFTEEVAE</sequence>
<keyword evidence="1" id="KW-0547">Nucleotide-binding</keyword>
<keyword evidence="5" id="KW-1185">Reference proteome</keyword>
<evidence type="ECO:0000313" key="4">
    <source>
        <dbReference type="EMBL" id="MBA2116564.1"/>
    </source>
</evidence>
<proteinExistence type="predicted"/>
<dbReference type="Proteomes" id="UP000551616">
    <property type="component" value="Unassembled WGS sequence"/>
</dbReference>
<dbReference type="EMBL" id="JABRWO010000010">
    <property type="protein sequence ID" value="MBA2116564.1"/>
    <property type="molecule type" value="Genomic_DNA"/>
</dbReference>
<organism evidence="4 5">
    <name type="scientific">Bremerella alba</name>
    <dbReference type="NCBI Taxonomy" id="980252"/>
    <lineage>
        <taxon>Bacteria</taxon>
        <taxon>Pseudomonadati</taxon>
        <taxon>Planctomycetota</taxon>
        <taxon>Planctomycetia</taxon>
        <taxon>Pirellulales</taxon>
        <taxon>Pirellulaceae</taxon>
        <taxon>Bremerella</taxon>
    </lineage>
</organism>
<name>A0A7V8V7U4_9BACT</name>
<dbReference type="Gene3D" id="3.40.50.300">
    <property type="entry name" value="P-loop containing nucleotide triphosphate hydrolases"/>
    <property type="match status" value="1"/>
</dbReference>
<dbReference type="InterPro" id="IPR003593">
    <property type="entry name" value="AAA+_ATPase"/>
</dbReference>
<dbReference type="GO" id="GO:0016887">
    <property type="term" value="F:ATP hydrolysis activity"/>
    <property type="evidence" value="ECO:0007669"/>
    <property type="project" value="InterPro"/>
</dbReference>
<evidence type="ECO:0000259" key="3">
    <source>
        <dbReference type="PROSITE" id="PS50893"/>
    </source>
</evidence>
<dbReference type="Pfam" id="PF00005">
    <property type="entry name" value="ABC_tran"/>
    <property type="match status" value="1"/>
</dbReference>
<dbReference type="PANTHER" id="PTHR43582">
    <property type="entry name" value="LINEARMYCIN RESISTANCE ATP-BINDING PROTEIN LNRL"/>
    <property type="match status" value="1"/>
</dbReference>
<dbReference type="InterPro" id="IPR003439">
    <property type="entry name" value="ABC_transporter-like_ATP-bd"/>
</dbReference>
<dbReference type="SMART" id="SM00382">
    <property type="entry name" value="AAA"/>
    <property type="match status" value="1"/>
</dbReference>
<dbReference type="InterPro" id="IPR027417">
    <property type="entry name" value="P-loop_NTPase"/>
</dbReference>
<dbReference type="AlphaFoldDB" id="A0A7V8V7U4"/>
<reference evidence="4 5" key="1">
    <citation type="submission" date="2020-05" db="EMBL/GenBank/DDBJ databases">
        <title>Bremerella alba sp. nov., a novel planctomycete isolated from the surface of the macroalga Fucus spiralis.</title>
        <authorList>
            <person name="Godinho O."/>
            <person name="Botelho R."/>
            <person name="Albuquerque L."/>
            <person name="Wiegand S."/>
            <person name="Da Costa M.S."/>
            <person name="Lobo-Da-Cunha A."/>
            <person name="Jogler C."/>
            <person name="Lage O.M."/>
        </authorList>
    </citation>
    <scope>NUCLEOTIDE SEQUENCE [LARGE SCALE GENOMIC DNA]</scope>
    <source>
        <strain evidence="4 5">FF15</strain>
    </source>
</reference>
<dbReference type="GO" id="GO:0005524">
    <property type="term" value="F:ATP binding"/>
    <property type="evidence" value="ECO:0007669"/>
    <property type="project" value="UniProtKB-KW"/>
</dbReference>
<evidence type="ECO:0000256" key="1">
    <source>
        <dbReference type="ARBA" id="ARBA00022741"/>
    </source>
</evidence>